<feature type="region of interest" description="Disordered" evidence="1">
    <location>
        <begin position="970"/>
        <end position="1103"/>
    </location>
</feature>
<dbReference type="EMBL" id="KB445553">
    <property type="protein sequence ID" value="EMC98076.1"/>
    <property type="molecule type" value="Genomic_DNA"/>
</dbReference>
<feature type="compositionally biased region" description="Polar residues" evidence="1">
    <location>
        <begin position="298"/>
        <end position="319"/>
    </location>
</feature>
<dbReference type="KEGG" id="bcom:BAUCODRAFT_22915"/>
<evidence type="ECO:0000256" key="1">
    <source>
        <dbReference type="SAM" id="MobiDB-lite"/>
    </source>
</evidence>
<dbReference type="Proteomes" id="UP000011761">
    <property type="component" value="Unassembled WGS sequence"/>
</dbReference>
<sequence>MSLNGLDHPAVVDAYNSAIAEAGGWFLLLYVSRDSVELLGRGKGGVLEARAELAKYEDQSPLYGLLIYRRRKILIKYVPEGTSRLLQARTAVHIQEFLQRYSPYETLLEISNSDELNDTSLAASFPLHTASTATSSNRLNEISEDGEDHGAVPERPSMPAQASSTSLLRSQRWKTEMRMDQLVGGDRARKPPPSIQITSENSSPITSPLASPGKTSISQFLVWDESGKHTMTSLGSQPSLASITDYAGSEKSGKSAESTTTAGESGQTTVAKPMAETTKPAPMETPSDKSTFPERAASVSSDKVSAGRSSISERPSLTETARKSGTEEPYDFSYLDSKPKVKLGPRLVSEGKRATAATVSAMPATLRMAQKKTESVSRPKSQGPGTALHSFPGMVPAPPPIPNVPEYNPRPVSRGSVKSMPSHKSTALTPDKVRLMKAVELRKKQLRKSNPQAATFKPPADEEKPAVPEIPSGLKSAPDPQAEKAHNRDPEAEMQMSEEQPASSKKADSGIEMSYDDAAHRERISGAPSTANEALQASSDPATLQQLQSGSPKAKLLKLETSNEHLAERAIEHDTQPKATDAMLGEGLSKSHFAHLQSSAATDSPAFGRTPDAVHTSPITEPEAAKVPAIVMADGSQPMTHSRQASRNDVVPEPVVENETAPSQDEQADIEIVDGPKLGRRQNSDLAKRRRGIVEPLHIEAQSEGDLDSDDEFLEELQTATLQQAKPMTMRSPILPSFPRRPSAQSVHSDRSAPSVRSVTIRKSSSNLVDRVDTNTEHGSPQQEDAQTVRDSSVSTPPYERNDPLQGYSKNMSLGITRRIQALADLSGQESASANPAQSPTSETSPLTTWRERKGAVRSPPGSRTPSMKAAARYSGRSSGHSALASPPLSQGENAPVYNIQHDPTLNRDSVSVTARIVRTSMIGETEEVVEDGRLQQSQLVINHKRASGTQARNTNKPLPPLNTDQPIHRVESAPPMGPNELTGSGPVEHRTMHSASRRSFGRHRQAPMSPITPSADDFPPPPVFKSFSTTSITSASDENAAVKDSSRTSRWLKRMSNLGSKDKRRSGALLSSAGSSAADVTSPATAATRNPSIPQHDKADMPPPVVLGDLNAQFPDSLLWKRRIVTLDGEGNVLYAIPQALDVHKGTAPKKYHLSEFKIPYAPDLDRQELPHSIMLDFIDGGTTLQAACEDAMTQRQVLHVLRSYWKAWATNA</sequence>
<feature type="compositionally biased region" description="Polar residues" evidence="1">
    <location>
        <begin position="527"/>
        <end position="551"/>
    </location>
</feature>
<protein>
    <recommendedName>
        <fullName evidence="4">ADF-H domain-containing protein</fullName>
    </recommendedName>
</protein>
<organism evidence="2 3">
    <name type="scientific">Baudoinia panamericana (strain UAMH 10762)</name>
    <name type="common">Angels' share fungus</name>
    <name type="synonym">Baudoinia compniacensis (strain UAMH 10762)</name>
    <dbReference type="NCBI Taxonomy" id="717646"/>
    <lineage>
        <taxon>Eukaryota</taxon>
        <taxon>Fungi</taxon>
        <taxon>Dikarya</taxon>
        <taxon>Ascomycota</taxon>
        <taxon>Pezizomycotina</taxon>
        <taxon>Dothideomycetes</taxon>
        <taxon>Dothideomycetidae</taxon>
        <taxon>Mycosphaerellales</taxon>
        <taxon>Teratosphaeriaceae</taxon>
        <taxon>Baudoinia</taxon>
    </lineage>
</organism>
<feature type="compositionally biased region" description="Basic and acidic residues" evidence="1">
    <location>
        <begin position="431"/>
        <end position="443"/>
    </location>
</feature>
<feature type="compositionally biased region" description="Polar residues" evidence="1">
    <location>
        <begin position="1027"/>
        <end position="1038"/>
    </location>
</feature>
<dbReference type="OrthoDB" id="74412at2759"/>
<feature type="compositionally biased region" description="Basic and acidic residues" evidence="1">
    <location>
        <begin position="481"/>
        <end position="491"/>
    </location>
</feature>
<dbReference type="Gene3D" id="3.40.20.10">
    <property type="entry name" value="Severin"/>
    <property type="match status" value="1"/>
</dbReference>
<dbReference type="HOGENOM" id="CLU_004392_0_0_1"/>
<feature type="region of interest" description="Disordered" evidence="1">
    <location>
        <begin position="826"/>
        <end position="903"/>
    </location>
</feature>
<feature type="compositionally biased region" description="Polar residues" evidence="1">
    <location>
        <begin position="755"/>
        <end position="768"/>
    </location>
</feature>
<feature type="compositionally biased region" description="Low complexity" evidence="1">
    <location>
        <begin position="1068"/>
        <end position="1079"/>
    </location>
</feature>
<dbReference type="AlphaFoldDB" id="M2MN24"/>
<dbReference type="GeneID" id="19109955"/>
<dbReference type="eggNOG" id="ENOG502RYYT">
    <property type="taxonomic scope" value="Eukaryota"/>
</dbReference>
<name>M2MN24_BAUPA</name>
<dbReference type="InterPro" id="IPR029006">
    <property type="entry name" value="ADF-H/Gelsolin-like_dom_sf"/>
</dbReference>
<feature type="region of interest" description="Disordered" evidence="1">
    <location>
        <begin position="246"/>
        <end position="552"/>
    </location>
</feature>
<evidence type="ECO:0008006" key="4">
    <source>
        <dbReference type="Google" id="ProtNLM"/>
    </source>
</evidence>
<accession>M2MN24</accession>
<dbReference type="OMA" id="GNTLQCA"/>
<dbReference type="STRING" id="717646.M2MN24"/>
<reference evidence="2 3" key="1">
    <citation type="journal article" date="2012" name="PLoS Pathog.">
        <title>Diverse lifestyles and strategies of plant pathogenesis encoded in the genomes of eighteen Dothideomycetes fungi.</title>
        <authorList>
            <person name="Ohm R.A."/>
            <person name="Feau N."/>
            <person name="Henrissat B."/>
            <person name="Schoch C.L."/>
            <person name="Horwitz B.A."/>
            <person name="Barry K.W."/>
            <person name="Condon B.J."/>
            <person name="Copeland A.C."/>
            <person name="Dhillon B."/>
            <person name="Glaser F."/>
            <person name="Hesse C.N."/>
            <person name="Kosti I."/>
            <person name="LaButti K."/>
            <person name="Lindquist E.A."/>
            <person name="Lucas S."/>
            <person name="Salamov A.A."/>
            <person name="Bradshaw R.E."/>
            <person name="Ciuffetti L."/>
            <person name="Hamelin R.C."/>
            <person name="Kema G.H.J."/>
            <person name="Lawrence C."/>
            <person name="Scott J.A."/>
            <person name="Spatafora J.W."/>
            <person name="Turgeon B.G."/>
            <person name="de Wit P.J.G.M."/>
            <person name="Zhong S."/>
            <person name="Goodwin S.B."/>
            <person name="Grigoriev I.V."/>
        </authorList>
    </citation>
    <scope>NUCLEOTIDE SEQUENCE [LARGE SCALE GENOMIC DNA]</scope>
    <source>
        <strain evidence="2 3">UAMH 10762</strain>
    </source>
</reference>
<dbReference type="SUPFAM" id="SSF55753">
    <property type="entry name" value="Actin depolymerizing proteins"/>
    <property type="match status" value="1"/>
</dbReference>
<feature type="compositionally biased region" description="Polar residues" evidence="1">
    <location>
        <begin position="160"/>
        <end position="169"/>
    </location>
</feature>
<dbReference type="RefSeq" id="XP_007674300.1">
    <property type="nucleotide sequence ID" value="XM_007676110.1"/>
</dbReference>
<evidence type="ECO:0000313" key="2">
    <source>
        <dbReference type="EMBL" id="EMC98076.1"/>
    </source>
</evidence>
<feature type="compositionally biased region" description="Polar residues" evidence="1">
    <location>
        <begin position="195"/>
        <end position="213"/>
    </location>
</feature>
<feature type="region of interest" description="Disordered" evidence="1">
    <location>
        <begin position="133"/>
        <end position="213"/>
    </location>
</feature>
<feature type="compositionally biased region" description="Polar residues" evidence="1">
    <location>
        <begin position="1083"/>
        <end position="1094"/>
    </location>
</feature>
<keyword evidence="3" id="KW-1185">Reference proteome</keyword>
<feature type="compositionally biased region" description="Polar residues" evidence="1">
    <location>
        <begin position="777"/>
        <end position="796"/>
    </location>
</feature>
<evidence type="ECO:0000313" key="3">
    <source>
        <dbReference type="Proteomes" id="UP000011761"/>
    </source>
</evidence>
<feature type="compositionally biased region" description="Polar residues" evidence="1">
    <location>
        <begin position="255"/>
        <end position="270"/>
    </location>
</feature>
<gene>
    <name evidence="2" type="ORF">BAUCODRAFT_22915</name>
</gene>
<feature type="compositionally biased region" description="Basic residues" evidence="1">
    <location>
        <begin position="996"/>
        <end position="1006"/>
    </location>
</feature>
<proteinExistence type="predicted"/>
<feature type="compositionally biased region" description="Polar residues" evidence="1">
    <location>
        <begin position="828"/>
        <end position="848"/>
    </location>
</feature>
<feature type="region of interest" description="Disordered" evidence="1">
    <location>
        <begin position="723"/>
        <end position="810"/>
    </location>
</feature>
<feature type="region of interest" description="Disordered" evidence="1">
    <location>
        <begin position="594"/>
        <end position="622"/>
    </location>
</feature>